<evidence type="ECO:0000256" key="4">
    <source>
        <dbReference type="ARBA" id="ARBA00022777"/>
    </source>
</evidence>
<feature type="binding site" evidence="5">
    <location>
        <begin position="19"/>
        <end position="24"/>
    </location>
    <ligand>
        <name>ATP</name>
        <dbReference type="ChEBI" id="CHEBI:30616"/>
    </ligand>
</feature>
<dbReference type="Pfam" id="PF00406">
    <property type="entry name" value="ADK"/>
    <property type="match status" value="1"/>
</dbReference>
<dbReference type="EC" id="2.7.4.3" evidence="5 7"/>
<evidence type="ECO:0000313" key="10">
    <source>
        <dbReference type="Proteomes" id="UP000597886"/>
    </source>
</evidence>
<feature type="binding site" evidence="5">
    <location>
        <position position="181"/>
    </location>
    <ligand>
        <name>AMP</name>
        <dbReference type="ChEBI" id="CHEBI:456215"/>
    </ligand>
</feature>
<dbReference type="CDD" id="cd01428">
    <property type="entry name" value="ADK"/>
    <property type="match status" value="1"/>
</dbReference>
<comment type="domain">
    <text evidence="5">Consists of three domains, a large central CORE domain and two small peripheral domains, NMPbind and LID, which undergo movements during catalysis. The LID domain closes over the site of phosphoryl transfer upon ATP binding. Assembling and dissambling the active center during each catalytic cycle provides an effective means to prevent ATP hydrolysis. Some bacteria have evolved a zinc-coordinating structure that stabilizes the LID domain.</text>
</comment>
<dbReference type="InterPro" id="IPR033690">
    <property type="entry name" value="Adenylat_kinase_CS"/>
</dbReference>
<keyword evidence="1 5" id="KW-0808">Transferase</keyword>
<dbReference type="Pfam" id="PF05191">
    <property type="entry name" value="ADK_lid"/>
    <property type="match status" value="1"/>
</dbReference>
<feature type="region of interest" description="NMP" evidence="5">
    <location>
        <begin position="39"/>
        <end position="68"/>
    </location>
</feature>
<evidence type="ECO:0000256" key="3">
    <source>
        <dbReference type="ARBA" id="ARBA00022741"/>
    </source>
</evidence>
<feature type="domain" description="Adenylate kinase active site lid" evidence="8">
    <location>
        <begin position="136"/>
        <end position="172"/>
    </location>
</feature>
<gene>
    <name evidence="5" type="primary">adk</name>
    <name evidence="9" type="ORF">GS634_04660</name>
</gene>
<feature type="binding site" evidence="5">
    <location>
        <position position="170"/>
    </location>
    <ligand>
        <name>AMP</name>
        <dbReference type="ChEBI" id="CHEBI:456215"/>
    </ligand>
</feature>
<feature type="binding site" evidence="5">
    <location>
        <position position="136"/>
    </location>
    <ligand>
        <name>ATP</name>
        <dbReference type="ChEBI" id="CHEBI:30616"/>
    </ligand>
</feature>
<feature type="binding site" evidence="5">
    <location>
        <position position="209"/>
    </location>
    <ligand>
        <name>ATP</name>
        <dbReference type="ChEBI" id="CHEBI:30616"/>
    </ligand>
</feature>
<comment type="function">
    <text evidence="5">Catalyzes the reversible transfer of the terminal phosphate group between ATP and AMP. Plays an important role in cellular energy homeostasis and in adenine nucleotide metabolism.</text>
</comment>
<keyword evidence="2 5" id="KW-0545">Nucleotide biosynthesis</keyword>
<comment type="catalytic activity">
    <reaction evidence="5 7">
        <text>AMP + ATP = 2 ADP</text>
        <dbReference type="Rhea" id="RHEA:12973"/>
        <dbReference type="ChEBI" id="CHEBI:30616"/>
        <dbReference type="ChEBI" id="CHEBI:456215"/>
        <dbReference type="ChEBI" id="CHEBI:456216"/>
        <dbReference type="EC" id="2.7.4.3"/>
    </reaction>
</comment>
<reference evidence="9" key="1">
    <citation type="submission" date="2019-12" db="EMBL/GenBank/DDBJ databases">
        <title>Ruegeria JWLKs population differentiation of coral mucus and skeleton niches.</title>
        <authorList>
            <person name="Luo D."/>
        </authorList>
    </citation>
    <scope>NUCLEOTIDE SEQUENCE</scope>
    <source>
        <strain evidence="9">HKCCD6181</strain>
    </source>
</reference>
<dbReference type="GO" id="GO:0005524">
    <property type="term" value="F:ATP binding"/>
    <property type="evidence" value="ECO:0007669"/>
    <property type="project" value="UniProtKB-UniRule"/>
</dbReference>
<dbReference type="AlphaFoldDB" id="A0AA91BQC7"/>
<keyword evidence="4 5" id="KW-0418">Kinase</keyword>
<dbReference type="InterPro" id="IPR007862">
    <property type="entry name" value="Adenylate_kinase_lid-dom"/>
</dbReference>
<comment type="similarity">
    <text evidence="5 6">Belongs to the adenylate kinase family.</text>
</comment>
<feature type="binding site" evidence="5">
    <location>
        <begin position="94"/>
        <end position="97"/>
    </location>
    <ligand>
        <name>AMP</name>
        <dbReference type="ChEBI" id="CHEBI:456215"/>
    </ligand>
</feature>
<feature type="binding site" evidence="5">
    <location>
        <position position="139"/>
    </location>
    <ligand>
        <name>Zn(2+)</name>
        <dbReference type="ChEBI" id="CHEBI:29105"/>
        <note>structural</note>
    </ligand>
</feature>
<dbReference type="PROSITE" id="PS00113">
    <property type="entry name" value="ADENYLATE_KINASE"/>
    <property type="match status" value="1"/>
</dbReference>
<dbReference type="SUPFAM" id="SSF52540">
    <property type="entry name" value="P-loop containing nucleoside triphosphate hydrolases"/>
    <property type="match status" value="1"/>
</dbReference>
<feature type="binding site" evidence="5">
    <location>
        <position position="45"/>
    </location>
    <ligand>
        <name>AMP</name>
        <dbReference type="ChEBI" id="CHEBI:456215"/>
    </ligand>
</feature>
<dbReference type="PANTHER" id="PTHR23359">
    <property type="entry name" value="NUCLEOTIDE KINASE"/>
    <property type="match status" value="1"/>
</dbReference>
<accession>A0AA91BQC7</accession>
<dbReference type="PRINTS" id="PR00094">
    <property type="entry name" value="ADENYLTKNASE"/>
</dbReference>
<evidence type="ECO:0000313" key="9">
    <source>
        <dbReference type="EMBL" id="NOE17412.1"/>
    </source>
</evidence>
<protein>
    <recommendedName>
        <fullName evidence="5 7">Adenylate kinase</fullName>
        <shortName evidence="5">AK</shortName>
        <ecNumber evidence="5 7">2.7.4.3</ecNumber>
    </recommendedName>
    <alternativeName>
        <fullName evidence="5">ATP-AMP transphosphorylase</fullName>
    </alternativeName>
    <alternativeName>
        <fullName evidence="5">ATP:AMP phosphotransferase</fullName>
    </alternativeName>
    <alternativeName>
        <fullName evidence="5">Adenylate monophosphate kinase</fullName>
    </alternativeName>
</protein>
<dbReference type="InterPro" id="IPR027417">
    <property type="entry name" value="P-loop_NTPase"/>
</dbReference>
<evidence type="ECO:0000259" key="8">
    <source>
        <dbReference type="Pfam" id="PF05191"/>
    </source>
</evidence>
<dbReference type="NCBIfam" id="NF011100">
    <property type="entry name" value="PRK14527.1"/>
    <property type="match status" value="1"/>
</dbReference>
<organism evidence="9 10">
    <name type="scientific">Ruegeria atlantica</name>
    <dbReference type="NCBI Taxonomy" id="81569"/>
    <lineage>
        <taxon>Bacteria</taxon>
        <taxon>Pseudomonadati</taxon>
        <taxon>Pseudomonadota</taxon>
        <taxon>Alphaproteobacteria</taxon>
        <taxon>Rhodobacterales</taxon>
        <taxon>Roseobacteraceae</taxon>
        <taxon>Ruegeria</taxon>
    </lineage>
</organism>
<dbReference type="InterPro" id="IPR000850">
    <property type="entry name" value="Adenylat/UMP-CMP_kin"/>
</dbReference>
<dbReference type="FunFam" id="3.40.50.300:FF:000106">
    <property type="entry name" value="Adenylate kinase mitochondrial"/>
    <property type="match status" value="1"/>
</dbReference>
<keyword evidence="5" id="KW-0963">Cytoplasm</keyword>
<evidence type="ECO:0000256" key="1">
    <source>
        <dbReference type="ARBA" id="ARBA00022679"/>
    </source>
</evidence>
<dbReference type="Proteomes" id="UP000597886">
    <property type="component" value="Unassembled WGS sequence"/>
</dbReference>
<dbReference type="NCBIfam" id="NF011105">
    <property type="entry name" value="PRK14532.1"/>
    <property type="match status" value="1"/>
</dbReference>
<dbReference type="NCBIfam" id="TIGR01351">
    <property type="entry name" value="adk"/>
    <property type="match status" value="1"/>
</dbReference>
<dbReference type="GO" id="GO:0005737">
    <property type="term" value="C:cytoplasm"/>
    <property type="evidence" value="ECO:0007669"/>
    <property type="project" value="UniProtKB-SubCell"/>
</dbReference>
<keyword evidence="5 7" id="KW-0067">ATP-binding</keyword>
<dbReference type="Gene3D" id="3.40.50.300">
    <property type="entry name" value="P-loop containing nucleotide triphosphate hydrolases"/>
    <property type="match status" value="1"/>
</dbReference>
<evidence type="ECO:0000256" key="2">
    <source>
        <dbReference type="ARBA" id="ARBA00022727"/>
    </source>
</evidence>
<comment type="pathway">
    <text evidence="5">Purine metabolism; AMP biosynthesis via salvage pathway; AMP from ADP: step 1/1.</text>
</comment>
<dbReference type="GO" id="GO:0044209">
    <property type="term" value="P:AMP salvage"/>
    <property type="evidence" value="ECO:0007669"/>
    <property type="project" value="UniProtKB-UniRule"/>
</dbReference>
<keyword evidence="5" id="KW-0862">Zinc</keyword>
<dbReference type="GO" id="GO:0008270">
    <property type="term" value="F:zinc ion binding"/>
    <property type="evidence" value="ECO:0007669"/>
    <property type="project" value="UniProtKB-UniRule"/>
</dbReference>
<dbReference type="EMBL" id="WVRA01000001">
    <property type="protein sequence ID" value="NOE17412.1"/>
    <property type="molecule type" value="Genomic_DNA"/>
</dbReference>
<evidence type="ECO:0000256" key="7">
    <source>
        <dbReference type="RuleBase" id="RU003331"/>
    </source>
</evidence>
<feature type="binding site" evidence="5">
    <location>
        <position position="40"/>
    </location>
    <ligand>
        <name>AMP</name>
        <dbReference type="ChEBI" id="CHEBI:456215"/>
    </ligand>
</feature>
<comment type="subunit">
    <text evidence="5 7">Monomer.</text>
</comment>
<dbReference type="HAMAP" id="MF_00235">
    <property type="entry name" value="Adenylate_kinase_Adk"/>
    <property type="match status" value="1"/>
</dbReference>
<dbReference type="RefSeq" id="WP_171329078.1">
    <property type="nucleotide sequence ID" value="NZ_WVRA01000001.1"/>
</dbReference>
<feature type="binding site" evidence="5">
    <location>
        <position position="101"/>
    </location>
    <ligand>
        <name>AMP</name>
        <dbReference type="ChEBI" id="CHEBI:456215"/>
    </ligand>
</feature>
<keyword evidence="3 5" id="KW-0547">Nucleotide-binding</keyword>
<dbReference type="GO" id="GO:0004017">
    <property type="term" value="F:AMP kinase activity"/>
    <property type="evidence" value="ECO:0007669"/>
    <property type="project" value="UniProtKB-UniRule"/>
</dbReference>
<proteinExistence type="inferred from homology"/>
<comment type="caution">
    <text evidence="9">The sequence shown here is derived from an EMBL/GenBank/DDBJ whole genome shotgun (WGS) entry which is preliminary data.</text>
</comment>
<comment type="caution">
    <text evidence="5">Lacks conserved residue(s) required for the propagation of feature annotation.</text>
</comment>
<dbReference type="InterPro" id="IPR006259">
    <property type="entry name" value="Adenyl_kin_sub"/>
</dbReference>
<dbReference type="NCBIfam" id="NF001381">
    <property type="entry name" value="PRK00279.1-3"/>
    <property type="match status" value="1"/>
</dbReference>
<feature type="binding site" evidence="5">
    <location>
        <position position="162"/>
    </location>
    <ligand>
        <name>Zn(2+)</name>
        <dbReference type="ChEBI" id="CHEBI:29105"/>
        <note>structural</note>
    </ligand>
</feature>
<feature type="binding site" evidence="5">
    <location>
        <position position="159"/>
    </location>
    <ligand>
        <name>Zn(2+)</name>
        <dbReference type="ChEBI" id="CHEBI:29105"/>
        <note>structural</note>
    </ligand>
</feature>
<keyword evidence="5" id="KW-0479">Metal-binding</keyword>
<evidence type="ECO:0000256" key="6">
    <source>
        <dbReference type="RuleBase" id="RU003330"/>
    </source>
</evidence>
<dbReference type="NCBIfam" id="NF001380">
    <property type="entry name" value="PRK00279.1-2"/>
    <property type="match status" value="1"/>
</dbReference>
<feature type="binding site" evidence="5">
    <location>
        <begin position="66"/>
        <end position="68"/>
    </location>
    <ligand>
        <name>AMP</name>
        <dbReference type="ChEBI" id="CHEBI:456215"/>
    </ligand>
</feature>
<sequence>MDAATITTPAVLILLGPPGAGKGTQARMLEEKFGLVQLSTGDLLREAVAAGTEAGKAAKAVMEAGDLVSDEIVIAILRDRMAQPDCAKGVILDGFPRTTVQAEALDSLLASNNQKINAAISLEVEDAEMVTRISGRYTCVGCGEGYHDQFKKPAEEGKCDKCGHTEFKRRADDNAETVASRLAAYHAQTAPLIAYYDGQGVLKRTNAMGRIEDIANDLEGIVSNVMK</sequence>
<name>A0AA91BQC7_9RHOB</name>
<evidence type="ECO:0000256" key="5">
    <source>
        <dbReference type="HAMAP-Rule" id="MF_00235"/>
    </source>
</evidence>
<comment type="subcellular location">
    <subcellularLocation>
        <location evidence="5 7">Cytoplasm</location>
    </subcellularLocation>
</comment>
<feature type="binding site" evidence="5">
    <location>
        <position position="142"/>
    </location>
    <ligand>
        <name>Zn(2+)</name>
        <dbReference type="ChEBI" id="CHEBI:29105"/>
        <note>structural</note>
    </ligand>
</feature>